<feature type="non-terminal residue" evidence="1">
    <location>
        <position position="73"/>
    </location>
</feature>
<accession>A0ACA9QII3</accession>
<organism evidence="1 2">
    <name type="scientific">Cetraspora pellucida</name>
    <dbReference type="NCBI Taxonomy" id="1433469"/>
    <lineage>
        <taxon>Eukaryota</taxon>
        <taxon>Fungi</taxon>
        <taxon>Fungi incertae sedis</taxon>
        <taxon>Mucoromycota</taxon>
        <taxon>Glomeromycotina</taxon>
        <taxon>Glomeromycetes</taxon>
        <taxon>Diversisporales</taxon>
        <taxon>Gigasporaceae</taxon>
        <taxon>Cetraspora</taxon>
    </lineage>
</organism>
<dbReference type="EMBL" id="CAJVPW010043899">
    <property type="protein sequence ID" value="CAG8752982.1"/>
    <property type="molecule type" value="Genomic_DNA"/>
</dbReference>
<keyword evidence="2" id="KW-1185">Reference proteome</keyword>
<evidence type="ECO:0000313" key="2">
    <source>
        <dbReference type="Proteomes" id="UP000789366"/>
    </source>
</evidence>
<evidence type="ECO:0000313" key="1">
    <source>
        <dbReference type="EMBL" id="CAG8752982.1"/>
    </source>
</evidence>
<protein>
    <submittedName>
        <fullName evidence="1">592_t:CDS:1</fullName>
    </submittedName>
</protein>
<name>A0ACA9QII3_9GLOM</name>
<comment type="caution">
    <text evidence="1">The sequence shown here is derived from an EMBL/GenBank/DDBJ whole genome shotgun (WGS) entry which is preliminary data.</text>
</comment>
<reference evidence="1" key="1">
    <citation type="submission" date="2021-06" db="EMBL/GenBank/DDBJ databases">
        <authorList>
            <person name="Kallberg Y."/>
            <person name="Tangrot J."/>
            <person name="Rosling A."/>
        </authorList>
    </citation>
    <scope>NUCLEOTIDE SEQUENCE</scope>
    <source>
        <strain evidence="1">28 12/20/2015</strain>
    </source>
</reference>
<dbReference type="Proteomes" id="UP000789366">
    <property type="component" value="Unassembled WGS sequence"/>
</dbReference>
<proteinExistence type="predicted"/>
<gene>
    <name evidence="1" type="ORF">SPELUC_LOCUS14611</name>
</gene>
<sequence>MPAIVVERDMLNATVTIPFVETVSPLMENVVIVTQAANEIEHVLTKYLEGADAQQQNIVHKVSDQTAEDPETD</sequence>